<reference evidence="4" key="1">
    <citation type="journal article" date="2012" name="Science">
        <title>The Paleozoic origin of enzymatic lignin decomposition reconstructed from 31 fungal genomes.</title>
        <authorList>
            <person name="Floudas D."/>
            <person name="Binder M."/>
            <person name="Riley R."/>
            <person name="Barry K."/>
            <person name="Blanchette R.A."/>
            <person name="Henrissat B."/>
            <person name="Martinez A.T."/>
            <person name="Otillar R."/>
            <person name="Spatafora J.W."/>
            <person name="Yadav J.S."/>
            <person name="Aerts A."/>
            <person name="Benoit I."/>
            <person name="Boyd A."/>
            <person name="Carlson A."/>
            <person name="Copeland A."/>
            <person name="Coutinho P.M."/>
            <person name="de Vries R.P."/>
            <person name="Ferreira P."/>
            <person name="Findley K."/>
            <person name="Foster B."/>
            <person name="Gaskell J."/>
            <person name="Glotzer D."/>
            <person name="Gorecki P."/>
            <person name="Heitman J."/>
            <person name="Hesse C."/>
            <person name="Hori C."/>
            <person name="Igarashi K."/>
            <person name="Jurgens J.A."/>
            <person name="Kallen N."/>
            <person name="Kersten P."/>
            <person name="Kohler A."/>
            <person name="Kuees U."/>
            <person name="Kumar T.K.A."/>
            <person name="Kuo A."/>
            <person name="LaButti K."/>
            <person name="Larrondo L.F."/>
            <person name="Lindquist E."/>
            <person name="Ling A."/>
            <person name="Lombard V."/>
            <person name="Lucas S."/>
            <person name="Lundell T."/>
            <person name="Martin R."/>
            <person name="McLaughlin D.J."/>
            <person name="Morgenstern I."/>
            <person name="Morin E."/>
            <person name="Murat C."/>
            <person name="Nagy L.G."/>
            <person name="Nolan M."/>
            <person name="Ohm R.A."/>
            <person name="Patyshakuliyeva A."/>
            <person name="Rokas A."/>
            <person name="Ruiz-Duenas F.J."/>
            <person name="Sabat G."/>
            <person name="Salamov A."/>
            <person name="Samejima M."/>
            <person name="Schmutz J."/>
            <person name="Slot J.C."/>
            <person name="St John F."/>
            <person name="Stenlid J."/>
            <person name="Sun H."/>
            <person name="Sun S."/>
            <person name="Syed K."/>
            <person name="Tsang A."/>
            <person name="Wiebenga A."/>
            <person name="Young D."/>
            <person name="Pisabarro A."/>
            <person name="Eastwood D.C."/>
            <person name="Martin F."/>
            <person name="Cullen D."/>
            <person name="Grigoriev I.V."/>
            <person name="Hibbett D.S."/>
        </authorList>
    </citation>
    <scope>NUCLEOTIDE SEQUENCE [LARGE SCALE GENOMIC DNA]</scope>
    <source>
        <strain evidence="4">RWD-64-598 SS2</strain>
    </source>
</reference>
<dbReference type="Pfam" id="PF00035">
    <property type="entry name" value="dsrm"/>
    <property type="match status" value="1"/>
</dbReference>
<dbReference type="GO" id="GO:0003723">
    <property type="term" value="F:RNA binding"/>
    <property type="evidence" value="ECO:0007669"/>
    <property type="project" value="UniProtKB-UniRule"/>
</dbReference>
<dbReference type="PROSITE" id="PS50137">
    <property type="entry name" value="DS_RBD"/>
    <property type="match status" value="1"/>
</dbReference>
<organism evidence="3 4">
    <name type="scientific">Coniophora puteana (strain RWD-64-598)</name>
    <name type="common">Brown rot fungus</name>
    <dbReference type="NCBI Taxonomy" id="741705"/>
    <lineage>
        <taxon>Eukaryota</taxon>
        <taxon>Fungi</taxon>
        <taxon>Dikarya</taxon>
        <taxon>Basidiomycota</taxon>
        <taxon>Agaricomycotina</taxon>
        <taxon>Agaricomycetes</taxon>
        <taxon>Agaricomycetidae</taxon>
        <taxon>Boletales</taxon>
        <taxon>Coniophorineae</taxon>
        <taxon>Coniophoraceae</taxon>
        <taxon>Coniophora</taxon>
    </lineage>
</organism>
<dbReference type="CDD" id="cd00048">
    <property type="entry name" value="DSRM_SF"/>
    <property type="match status" value="1"/>
</dbReference>
<gene>
    <name evidence="3" type="ORF">CONPUDRAFT_149147</name>
</gene>
<evidence type="ECO:0000313" key="4">
    <source>
        <dbReference type="Proteomes" id="UP000053558"/>
    </source>
</evidence>
<dbReference type="SMART" id="SM00358">
    <property type="entry name" value="DSRM"/>
    <property type="match status" value="1"/>
</dbReference>
<accession>A0A5M3N7G7</accession>
<dbReference type="EMBL" id="JH711573">
    <property type="protein sequence ID" value="EIW87107.1"/>
    <property type="molecule type" value="Genomic_DNA"/>
</dbReference>
<dbReference type="KEGG" id="cput:CONPUDRAFT_149147"/>
<dbReference type="RefSeq" id="XP_007763709.1">
    <property type="nucleotide sequence ID" value="XM_007765519.1"/>
</dbReference>
<dbReference type="OrthoDB" id="3246846at2759"/>
<evidence type="ECO:0000259" key="2">
    <source>
        <dbReference type="PROSITE" id="PS50137"/>
    </source>
</evidence>
<dbReference type="Gene3D" id="3.30.160.20">
    <property type="match status" value="1"/>
</dbReference>
<dbReference type="GeneID" id="19202560"/>
<evidence type="ECO:0000313" key="3">
    <source>
        <dbReference type="EMBL" id="EIW87107.1"/>
    </source>
</evidence>
<dbReference type="AlphaFoldDB" id="A0A5M3N7G7"/>
<evidence type="ECO:0000256" key="1">
    <source>
        <dbReference type="PROSITE-ProRule" id="PRU00266"/>
    </source>
</evidence>
<comment type="caution">
    <text evidence="3">The sequence shown here is derived from an EMBL/GenBank/DDBJ whole genome shotgun (WGS) entry which is preliminary data.</text>
</comment>
<keyword evidence="4" id="KW-1185">Reference proteome</keyword>
<dbReference type="InterPro" id="IPR014720">
    <property type="entry name" value="dsRBD_dom"/>
</dbReference>
<protein>
    <recommendedName>
        <fullName evidence="2">DRBM domain-containing protein</fullName>
    </recommendedName>
</protein>
<feature type="domain" description="DRBM" evidence="2">
    <location>
        <begin position="4"/>
        <end position="73"/>
    </location>
</feature>
<sequence>MPRDGTDALNEYLQRKGRLHSLSWQVRTTGPTHSPTWTCTCKINGEVKSVGTGTHQTAAKNMAANIALEALIEGEETENN</sequence>
<keyword evidence="1" id="KW-0694">RNA-binding</keyword>
<name>A0A5M3N7G7_CONPW</name>
<dbReference type="SUPFAM" id="SSF54768">
    <property type="entry name" value="dsRNA-binding domain-like"/>
    <property type="match status" value="1"/>
</dbReference>
<dbReference type="OMA" id="PQWTSTC"/>
<proteinExistence type="predicted"/>
<dbReference type="Proteomes" id="UP000053558">
    <property type="component" value="Unassembled WGS sequence"/>
</dbReference>